<dbReference type="Proteomes" id="UP001320148">
    <property type="component" value="Chromosome"/>
</dbReference>
<keyword evidence="1" id="KW-0732">Signal</keyword>
<feature type="chain" id="PRO_5045553772" evidence="1">
    <location>
        <begin position="28"/>
        <end position="303"/>
    </location>
</feature>
<organism evidence="3 4">
    <name type="scientific">Desulfoluna limicola</name>
    <dbReference type="NCBI Taxonomy" id="2810562"/>
    <lineage>
        <taxon>Bacteria</taxon>
        <taxon>Pseudomonadati</taxon>
        <taxon>Thermodesulfobacteriota</taxon>
        <taxon>Desulfobacteria</taxon>
        <taxon>Desulfobacterales</taxon>
        <taxon>Desulfolunaceae</taxon>
        <taxon>Desulfoluna</taxon>
    </lineage>
</organism>
<feature type="domain" description="ABC-type glycine betaine transport system substrate-binding" evidence="2">
    <location>
        <begin position="29"/>
        <end position="298"/>
    </location>
</feature>
<name>A0ABN6EXP0_9BACT</name>
<dbReference type="Pfam" id="PF04069">
    <property type="entry name" value="OpuAC"/>
    <property type="match status" value="1"/>
</dbReference>
<feature type="signal peptide" evidence="1">
    <location>
        <begin position="1"/>
        <end position="27"/>
    </location>
</feature>
<dbReference type="Gene3D" id="3.40.190.10">
    <property type="entry name" value="Periplasmic binding protein-like II"/>
    <property type="match status" value="1"/>
</dbReference>
<reference evidence="3 4" key="1">
    <citation type="submission" date="2021-02" db="EMBL/GenBank/DDBJ databases">
        <title>Complete genome of Desulfoluna sp. strain ASN36.</title>
        <authorList>
            <person name="Takahashi A."/>
            <person name="Kojima H."/>
            <person name="Fukui M."/>
        </authorList>
    </citation>
    <scope>NUCLEOTIDE SEQUENCE [LARGE SCALE GENOMIC DNA]</scope>
    <source>
        <strain evidence="3 4">ASN36</strain>
    </source>
</reference>
<evidence type="ECO:0000313" key="4">
    <source>
        <dbReference type="Proteomes" id="UP001320148"/>
    </source>
</evidence>
<protein>
    <submittedName>
        <fullName evidence="3">Glycine/betaine ABC transporter substrate-binding protein</fullName>
    </submittedName>
</protein>
<dbReference type="RefSeq" id="WP_236891407.1">
    <property type="nucleotide sequence ID" value="NZ_AP024488.1"/>
</dbReference>
<evidence type="ECO:0000313" key="3">
    <source>
        <dbReference type="EMBL" id="BCS95123.1"/>
    </source>
</evidence>
<dbReference type="SUPFAM" id="SSF53850">
    <property type="entry name" value="Periplasmic binding protein-like II"/>
    <property type="match status" value="1"/>
</dbReference>
<dbReference type="EMBL" id="AP024488">
    <property type="protein sequence ID" value="BCS95123.1"/>
    <property type="molecule type" value="Genomic_DNA"/>
</dbReference>
<evidence type="ECO:0000259" key="2">
    <source>
        <dbReference type="Pfam" id="PF04069"/>
    </source>
</evidence>
<dbReference type="Gene3D" id="3.40.190.120">
    <property type="entry name" value="Osmoprotection protein (prox), domain 2"/>
    <property type="match status" value="1"/>
</dbReference>
<sequence length="303" mass="33892">MQKFKRTIQMVFLAVCFTTAVASQAMAAKEIVVGGKNYTEQYILTELSKQILENKGFTVTVKNGVGSSIIRQSLETGMVDLYFEYTGTAYTVYHKGSDPAVMNDSQKAYDFVKAQDAPKGLTWLNRAPLNNTFTLMMRKSEAEDSNIRTISDLGERYKKNKKAHTLAVGAEFWERPDGIKKLMKIYGFRISAASIKKMDVGITYLALKNKQVDVAMGYSTDGRIAAFDLVNLDDDKHFFPAYNPAPVVRNEALKKYPEIEALLNTMTEKLTSEEMMALNAKVDVDHLSVSDTATAWLKANNLL</sequence>
<gene>
    <name evidence="3" type="ORF">DSLASN_07550</name>
</gene>
<proteinExistence type="predicted"/>
<accession>A0ABN6EXP0</accession>
<dbReference type="InterPro" id="IPR007210">
    <property type="entry name" value="ABC_Gly_betaine_transp_sub-bd"/>
</dbReference>
<evidence type="ECO:0000256" key="1">
    <source>
        <dbReference type="SAM" id="SignalP"/>
    </source>
</evidence>
<keyword evidence="4" id="KW-1185">Reference proteome</keyword>